<proteinExistence type="predicted"/>
<evidence type="ECO:0000313" key="2">
    <source>
        <dbReference type="Proteomes" id="UP001177003"/>
    </source>
</evidence>
<keyword evidence="2" id="KW-1185">Reference proteome</keyword>
<organism evidence="1 2">
    <name type="scientific">Lactuca saligna</name>
    <name type="common">Willowleaf lettuce</name>
    <dbReference type="NCBI Taxonomy" id="75948"/>
    <lineage>
        <taxon>Eukaryota</taxon>
        <taxon>Viridiplantae</taxon>
        <taxon>Streptophyta</taxon>
        <taxon>Embryophyta</taxon>
        <taxon>Tracheophyta</taxon>
        <taxon>Spermatophyta</taxon>
        <taxon>Magnoliopsida</taxon>
        <taxon>eudicotyledons</taxon>
        <taxon>Gunneridae</taxon>
        <taxon>Pentapetalae</taxon>
        <taxon>asterids</taxon>
        <taxon>campanulids</taxon>
        <taxon>Asterales</taxon>
        <taxon>Asteraceae</taxon>
        <taxon>Cichorioideae</taxon>
        <taxon>Cichorieae</taxon>
        <taxon>Lactucinae</taxon>
        <taxon>Lactuca</taxon>
    </lineage>
</organism>
<accession>A0AA36A0W5</accession>
<reference evidence="1" key="1">
    <citation type="submission" date="2023-04" db="EMBL/GenBank/DDBJ databases">
        <authorList>
            <person name="Vijverberg K."/>
            <person name="Xiong W."/>
            <person name="Schranz E."/>
        </authorList>
    </citation>
    <scope>NUCLEOTIDE SEQUENCE</scope>
</reference>
<gene>
    <name evidence="1" type="ORF">LSALG_LOCUS41021</name>
</gene>
<dbReference type="EMBL" id="OX465085">
    <property type="protein sequence ID" value="CAI9302534.1"/>
    <property type="molecule type" value="Genomic_DNA"/>
</dbReference>
<sequence length="107" mass="11754">MAGSSKTASFSYQSTSMVMLNVKPGQNMILDLTASRYNEALRPMVECLRFSPLAQALTMAESIPLIHLSNAYSSTSFIQANDVITFEVASCKISITKDLFYRILGFG</sequence>
<dbReference type="Proteomes" id="UP001177003">
    <property type="component" value="Chromosome 9"/>
</dbReference>
<dbReference type="AlphaFoldDB" id="A0AA36A0W5"/>
<evidence type="ECO:0000313" key="1">
    <source>
        <dbReference type="EMBL" id="CAI9302534.1"/>
    </source>
</evidence>
<protein>
    <submittedName>
        <fullName evidence="1">Uncharacterized protein</fullName>
    </submittedName>
</protein>
<name>A0AA36A0W5_LACSI</name>